<dbReference type="CDD" id="cd01299">
    <property type="entry name" value="Met_dep_hydrolase_A"/>
    <property type="match status" value="1"/>
</dbReference>
<dbReference type="AlphaFoldDB" id="A0A835TBD1"/>
<proteinExistence type="predicted"/>
<keyword evidence="4" id="KW-1185">Reference proteome</keyword>
<dbReference type="InterPro" id="IPR006680">
    <property type="entry name" value="Amidohydro-rel"/>
</dbReference>
<name>A0A835TBD1_CHLIN</name>
<dbReference type="SUPFAM" id="SSF51556">
    <property type="entry name" value="Metallo-dependent hydrolases"/>
    <property type="match status" value="1"/>
</dbReference>
<sequence>MSSTLWLRLPAAVPASPVPVPKADPNLPPAELLTASFAKAASQRKHLRVARSASSAAATAAATAAAAAGSEGVVLLINAVVLDTQAGAYLPNLQRVALRGGVIAALGPMPGQTQGQATAGVQQAQQEPGDTQAADAQPVGATAAGAAAPPPVAMPAEAEAELEGGVVAARQAGVAAAAALLAGLEPLSSDPRGPLAGAPAVVVDCAGAVLMPGLCDAHVHVTAITADLAALRSHSEAYVAARAGLVLGGMLARGFTTVRDAGGADFGLAQAVEEGAVLGPRILFTGHALSQTGGHGDFRGRGEDACACGAALRGIGRVCDGIPEVRKAARDELRRGAHCIKIMASGGVASPTDRLTNTQFSESELKAIVEEAEAAGTYVCAHAYTPAAILRAVRCGVRCIEHGNYLDPHTATEMAFRGAYLVPTLVTYQELARGGEAAGMPKELVAKVGDALEAGLRSLAVARDHGVVMCFGSDLLGDLHPAQADELCLRARVLPAVEVVKSATVHCAELFNATLTLGRVRAGFTADLLLLAPGVDPLADVTALAAPGGAGVAAVWREGLLAKAPYAPGRLPALQRGAHDEVLAMGDWWQHNERLFGGAAAC</sequence>
<dbReference type="InterPro" id="IPR011059">
    <property type="entry name" value="Metal-dep_hydrolase_composite"/>
</dbReference>
<evidence type="ECO:0000259" key="2">
    <source>
        <dbReference type="Pfam" id="PF01979"/>
    </source>
</evidence>
<dbReference type="PANTHER" id="PTHR43135:SF3">
    <property type="entry name" value="ALPHA-D-RIBOSE 1-METHYLPHOSPHONATE 5-TRIPHOSPHATE DIPHOSPHATASE"/>
    <property type="match status" value="1"/>
</dbReference>
<protein>
    <recommendedName>
        <fullName evidence="2">Amidohydrolase-related domain-containing protein</fullName>
    </recommendedName>
</protein>
<comment type="caution">
    <text evidence="3">The sequence shown here is derived from an EMBL/GenBank/DDBJ whole genome shotgun (WGS) entry which is preliminary data.</text>
</comment>
<dbReference type="PANTHER" id="PTHR43135">
    <property type="entry name" value="ALPHA-D-RIBOSE 1-METHYLPHOSPHONATE 5-TRIPHOSPHATE DIPHOSPHATASE"/>
    <property type="match status" value="1"/>
</dbReference>
<dbReference type="GO" id="GO:0016810">
    <property type="term" value="F:hydrolase activity, acting on carbon-nitrogen (but not peptide) bonds"/>
    <property type="evidence" value="ECO:0007669"/>
    <property type="project" value="InterPro"/>
</dbReference>
<dbReference type="EMBL" id="JAEHOC010000011">
    <property type="protein sequence ID" value="KAG2437254.1"/>
    <property type="molecule type" value="Genomic_DNA"/>
</dbReference>
<dbReference type="InterPro" id="IPR051781">
    <property type="entry name" value="Metallo-dep_Hydrolase"/>
</dbReference>
<dbReference type="SUPFAM" id="SSF51338">
    <property type="entry name" value="Composite domain of metallo-dependent hydrolases"/>
    <property type="match status" value="1"/>
</dbReference>
<organism evidence="3 4">
    <name type="scientific">Chlamydomonas incerta</name>
    <dbReference type="NCBI Taxonomy" id="51695"/>
    <lineage>
        <taxon>Eukaryota</taxon>
        <taxon>Viridiplantae</taxon>
        <taxon>Chlorophyta</taxon>
        <taxon>core chlorophytes</taxon>
        <taxon>Chlorophyceae</taxon>
        <taxon>CS clade</taxon>
        <taxon>Chlamydomonadales</taxon>
        <taxon>Chlamydomonadaceae</taxon>
        <taxon>Chlamydomonas</taxon>
    </lineage>
</organism>
<dbReference type="Pfam" id="PF01979">
    <property type="entry name" value="Amidohydro_1"/>
    <property type="match status" value="1"/>
</dbReference>
<feature type="domain" description="Amidohydrolase-related" evidence="2">
    <location>
        <begin position="209"/>
        <end position="546"/>
    </location>
</feature>
<feature type="compositionally biased region" description="Low complexity" evidence="1">
    <location>
        <begin position="112"/>
        <end position="126"/>
    </location>
</feature>
<evidence type="ECO:0000313" key="3">
    <source>
        <dbReference type="EMBL" id="KAG2437254.1"/>
    </source>
</evidence>
<reference evidence="3" key="1">
    <citation type="journal article" date="2020" name="bioRxiv">
        <title>Comparative genomics of Chlamydomonas.</title>
        <authorList>
            <person name="Craig R.J."/>
            <person name="Hasan A.R."/>
            <person name="Ness R.W."/>
            <person name="Keightley P.D."/>
        </authorList>
    </citation>
    <scope>NUCLEOTIDE SEQUENCE</scope>
    <source>
        <strain evidence="3">SAG 7.73</strain>
    </source>
</reference>
<dbReference type="Gene3D" id="3.20.20.140">
    <property type="entry name" value="Metal-dependent hydrolases"/>
    <property type="match status" value="1"/>
</dbReference>
<dbReference type="InterPro" id="IPR032466">
    <property type="entry name" value="Metal_Hydrolase"/>
</dbReference>
<accession>A0A835TBD1</accession>
<feature type="compositionally biased region" description="Low complexity" evidence="1">
    <location>
        <begin position="133"/>
        <end position="147"/>
    </location>
</feature>
<gene>
    <name evidence="3" type="ORF">HXX76_005917</name>
</gene>
<dbReference type="InterPro" id="IPR057744">
    <property type="entry name" value="OTAase-like"/>
</dbReference>
<dbReference type="Gene3D" id="2.30.40.10">
    <property type="entry name" value="Urease, subunit C, domain 1"/>
    <property type="match status" value="1"/>
</dbReference>
<evidence type="ECO:0000256" key="1">
    <source>
        <dbReference type="SAM" id="MobiDB-lite"/>
    </source>
</evidence>
<dbReference type="Proteomes" id="UP000650467">
    <property type="component" value="Unassembled WGS sequence"/>
</dbReference>
<dbReference type="OrthoDB" id="194468at2759"/>
<feature type="region of interest" description="Disordered" evidence="1">
    <location>
        <begin position="112"/>
        <end position="151"/>
    </location>
</feature>
<evidence type="ECO:0000313" key="4">
    <source>
        <dbReference type="Proteomes" id="UP000650467"/>
    </source>
</evidence>